<evidence type="ECO:0000313" key="1">
    <source>
        <dbReference type="EMBL" id="KIM58642.1"/>
    </source>
</evidence>
<accession>A0A0C3A1W3</accession>
<evidence type="ECO:0000313" key="2">
    <source>
        <dbReference type="Proteomes" id="UP000053989"/>
    </source>
</evidence>
<sequence>MSIEANIIATLTQVSSQNSVVLAQATPDTMPIQPVESASPAICISPVVPVSIPWSIHRIDLERTVCLAIIEMNSWNQCQLQFPPPLWISLLSPAE</sequence>
<name>A0A0C3A1W3_9AGAM</name>
<dbReference type="AlphaFoldDB" id="A0A0C3A1W3"/>
<dbReference type="HOGENOM" id="CLU_2374057_0_0_1"/>
<reference evidence="2" key="2">
    <citation type="submission" date="2015-01" db="EMBL/GenBank/DDBJ databases">
        <title>Evolutionary Origins and Diversification of the Mycorrhizal Mutualists.</title>
        <authorList>
            <consortium name="DOE Joint Genome Institute"/>
            <consortium name="Mycorrhizal Genomics Consortium"/>
            <person name="Kohler A."/>
            <person name="Kuo A."/>
            <person name="Nagy L.G."/>
            <person name="Floudas D."/>
            <person name="Copeland A."/>
            <person name="Barry K.W."/>
            <person name="Cichocki N."/>
            <person name="Veneault-Fourrey C."/>
            <person name="LaButti K."/>
            <person name="Lindquist E.A."/>
            <person name="Lipzen A."/>
            <person name="Lundell T."/>
            <person name="Morin E."/>
            <person name="Murat C."/>
            <person name="Riley R."/>
            <person name="Ohm R."/>
            <person name="Sun H."/>
            <person name="Tunlid A."/>
            <person name="Henrissat B."/>
            <person name="Grigoriev I.V."/>
            <person name="Hibbett D.S."/>
            <person name="Martin F."/>
        </authorList>
    </citation>
    <scope>NUCLEOTIDE SEQUENCE [LARGE SCALE GENOMIC DNA]</scope>
    <source>
        <strain evidence="2">Foug A</strain>
    </source>
</reference>
<keyword evidence="2" id="KW-1185">Reference proteome</keyword>
<reference evidence="1 2" key="1">
    <citation type="submission" date="2014-04" db="EMBL/GenBank/DDBJ databases">
        <authorList>
            <consortium name="DOE Joint Genome Institute"/>
            <person name="Kuo A."/>
            <person name="Kohler A."/>
            <person name="Nagy L.G."/>
            <person name="Floudas D."/>
            <person name="Copeland A."/>
            <person name="Barry K.W."/>
            <person name="Cichocki N."/>
            <person name="Veneault-Fourrey C."/>
            <person name="LaButti K."/>
            <person name="Lindquist E.A."/>
            <person name="Lipzen A."/>
            <person name="Lundell T."/>
            <person name="Morin E."/>
            <person name="Murat C."/>
            <person name="Sun H."/>
            <person name="Tunlid A."/>
            <person name="Henrissat B."/>
            <person name="Grigoriev I.V."/>
            <person name="Hibbett D.S."/>
            <person name="Martin F."/>
            <person name="Nordberg H.P."/>
            <person name="Cantor M.N."/>
            <person name="Hua S.X."/>
        </authorList>
    </citation>
    <scope>NUCLEOTIDE SEQUENCE [LARGE SCALE GENOMIC DNA]</scope>
    <source>
        <strain evidence="1 2">Foug A</strain>
    </source>
</reference>
<dbReference type="Proteomes" id="UP000053989">
    <property type="component" value="Unassembled WGS sequence"/>
</dbReference>
<dbReference type="InParanoid" id="A0A0C3A1W3"/>
<gene>
    <name evidence="1" type="ORF">SCLCIDRAFT_27911</name>
</gene>
<proteinExistence type="predicted"/>
<protein>
    <submittedName>
        <fullName evidence="1">Uncharacterized protein</fullName>
    </submittedName>
</protein>
<dbReference type="EMBL" id="KN822083">
    <property type="protein sequence ID" value="KIM58642.1"/>
    <property type="molecule type" value="Genomic_DNA"/>
</dbReference>
<organism evidence="1 2">
    <name type="scientific">Scleroderma citrinum Foug A</name>
    <dbReference type="NCBI Taxonomy" id="1036808"/>
    <lineage>
        <taxon>Eukaryota</taxon>
        <taxon>Fungi</taxon>
        <taxon>Dikarya</taxon>
        <taxon>Basidiomycota</taxon>
        <taxon>Agaricomycotina</taxon>
        <taxon>Agaricomycetes</taxon>
        <taxon>Agaricomycetidae</taxon>
        <taxon>Boletales</taxon>
        <taxon>Sclerodermatineae</taxon>
        <taxon>Sclerodermataceae</taxon>
        <taxon>Scleroderma</taxon>
    </lineage>
</organism>